<feature type="non-terminal residue" evidence="2">
    <location>
        <position position="153"/>
    </location>
</feature>
<gene>
    <name evidence="2" type="ORF">BS47DRAFT_1351797</name>
</gene>
<evidence type="ECO:0000313" key="2">
    <source>
        <dbReference type="EMBL" id="KAF9507378.1"/>
    </source>
</evidence>
<proteinExistence type="predicted"/>
<dbReference type="AlphaFoldDB" id="A0A9P6AKC1"/>
<dbReference type="Proteomes" id="UP000886523">
    <property type="component" value="Unassembled WGS sequence"/>
</dbReference>
<dbReference type="EMBL" id="MU129083">
    <property type="protein sequence ID" value="KAF9507378.1"/>
    <property type="molecule type" value="Genomic_DNA"/>
</dbReference>
<protein>
    <submittedName>
        <fullName evidence="2">Uncharacterized protein</fullName>
    </submittedName>
</protein>
<organism evidence="2 3">
    <name type="scientific">Hydnum rufescens UP504</name>
    <dbReference type="NCBI Taxonomy" id="1448309"/>
    <lineage>
        <taxon>Eukaryota</taxon>
        <taxon>Fungi</taxon>
        <taxon>Dikarya</taxon>
        <taxon>Basidiomycota</taxon>
        <taxon>Agaricomycotina</taxon>
        <taxon>Agaricomycetes</taxon>
        <taxon>Cantharellales</taxon>
        <taxon>Hydnaceae</taxon>
        <taxon>Hydnum</taxon>
    </lineage>
</organism>
<comment type="caution">
    <text evidence="2">The sequence shown here is derived from an EMBL/GenBank/DDBJ whole genome shotgun (WGS) entry which is preliminary data.</text>
</comment>
<feature type="region of interest" description="Disordered" evidence="1">
    <location>
        <begin position="121"/>
        <end position="140"/>
    </location>
</feature>
<keyword evidence="3" id="KW-1185">Reference proteome</keyword>
<evidence type="ECO:0000256" key="1">
    <source>
        <dbReference type="SAM" id="MobiDB-lite"/>
    </source>
</evidence>
<feature type="compositionally biased region" description="Low complexity" evidence="1">
    <location>
        <begin position="122"/>
        <end position="138"/>
    </location>
</feature>
<evidence type="ECO:0000313" key="3">
    <source>
        <dbReference type="Proteomes" id="UP000886523"/>
    </source>
</evidence>
<sequence length="153" mass="16599">MAISRRMAASSALMCSSFKIISDVSGIPFPDSVTTGWEGDIESNSNLTAGLDGDEDLEDDRVFFICRAVHFEGELEGEGPKHLEHLEHSECLECSEHSECGKCPEDRKCNVSCSKLDPLPSTPSSFGSVSSSSASGVAQPKKESHTWSHYCMH</sequence>
<accession>A0A9P6AKC1</accession>
<name>A0A9P6AKC1_9AGAM</name>
<reference evidence="2" key="1">
    <citation type="journal article" date="2020" name="Nat. Commun.">
        <title>Large-scale genome sequencing of mycorrhizal fungi provides insights into the early evolution of symbiotic traits.</title>
        <authorList>
            <person name="Miyauchi S."/>
            <person name="Kiss E."/>
            <person name="Kuo A."/>
            <person name="Drula E."/>
            <person name="Kohler A."/>
            <person name="Sanchez-Garcia M."/>
            <person name="Morin E."/>
            <person name="Andreopoulos B."/>
            <person name="Barry K.W."/>
            <person name="Bonito G."/>
            <person name="Buee M."/>
            <person name="Carver A."/>
            <person name="Chen C."/>
            <person name="Cichocki N."/>
            <person name="Clum A."/>
            <person name="Culley D."/>
            <person name="Crous P.W."/>
            <person name="Fauchery L."/>
            <person name="Girlanda M."/>
            <person name="Hayes R.D."/>
            <person name="Keri Z."/>
            <person name="LaButti K."/>
            <person name="Lipzen A."/>
            <person name="Lombard V."/>
            <person name="Magnuson J."/>
            <person name="Maillard F."/>
            <person name="Murat C."/>
            <person name="Nolan M."/>
            <person name="Ohm R.A."/>
            <person name="Pangilinan J."/>
            <person name="Pereira M.F."/>
            <person name="Perotto S."/>
            <person name="Peter M."/>
            <person name="Pfister S."/>
            <person name="Riley R."/>
            <person name="Sitrit Y."/>
            <person name="Stielow J.B."/>
            <person name="Szollosi G."/>
            <person name="Zifcakova L."/>
            <person name="Stursova M."/>
            <person name="Spatafora J.W."/>
            <person name="Tedersoo L."/>
            <person name="Vaario L.M."/>
            <person name="Yamada A."/>
            <person name="Yan M."/>
            <person name="Wang P."/>
            <person name="Xu J."/>
            <person name="Bruns T."/>
            <person name="Baldrian P."/>
            <person name="Vilgalys R."/>
            <person name="Dunand C."/>
            <person name="Henrissat B."/>
            <person name="Grigoriev I.V."/>
            <person name="Hibbett D."/>
            <person name="Nagy L.G."/>
            <person name="Martin F.M."/>
        </authorList>
    </citation>
    <scope>NUCLEOTIDE SEQUENCE</scope>
    <source>
        <strain evidence="2">UP504</strain>
    </source>
</reference>